<feature type="compositionally biased region" description="Basic and acidic residues" evidence="1">
    <location>
        <begin position="212"/>
        <end position="230"/>
    </location>
</feature>
<keyword evidence="3" id="KW-1185">Reference proteome</keyword>
<evidence type="ECO:0000313" key="3">
    <source>
        <dbReference type="Proteomes" id="UP000008711"/>
    </source>
</evidence>
<dbReference type="OrthoDB" id="7860528at2759"/>
<reference evidence="2 3" key="1">
    <citation type="journal article" date="2007" name="Nature">
        <title>Evolution of genes and genomes on the Drosophila phylogeny.</title>
        <authorList>
            <consortium name="Drosophila 12 Genomes Consortium"/>
            <person name="Clark A.G."/>
            <person name="Eisen M.B."/>
            <person name="Smith D.R."/>
            <person name="Bergman C.M."/>
            <person name="Oliver B."/>
            <person name="Markow T.A."/>
            <person name="Kaufman T.C."/>
            <person name="Kellis M."/>
            <person name="Gelbart W."/>
            <person name="Iyer V.N."/>
            <person name="Pollard D.A."/>
            <person name="Sackton T.B."/>
            <person name="Larracuente A.M."/>
            <person name="Singh N.D."/>
            <person name="Abad J.P."/>
            <person name="Abt D.N."/>
            <person name="Adryan B."/>
            <person name="Aguade M."/>
            <person name="Akashi H."/>
            <person name="Anderson W.W."/>
            <person name="Aquadro C.F."/>
            <person name="Ardell D.H."/>
            <person name="Arguello R."/>
            <person name="Artieri C.G."/>
            <person name="Barbash D.A."/>
            <person name="Barker D."/>
            <person name="Barsanti P."/>
            <person name="Batterham P."/>
            <person name="Batzoglou S."/>
            <person name="Begun D."/>
            <person name="Bhutkar A."/>
            <person name="Blanco E."/>
            <person name="Bosak S.A."/>
            <person name="Bradley R.K."/>
            <person name="Brand A.D."/>
            <person name="Brent M.R."/>
            <person name="Brooks A.N."/>
            <person name="Brown R.H."/>
            <person name="Butlin R.K."/>
            <person name="Caggese C."/>
            <person name="Calvi B.R."/>
            <person name="Bernardo de Carvalho A."/>
            <person name="Caspi A."/>
            <person name="Castrezana S."/>
            <person name="Celniker S.E."/>
            <person name="Chang J.L."/>
            <person name="Chapple C."/>
            <person name="Chatterji S."/>
            <person name="Chinwalla A."/>
            <person name="Civetta A."/>
            <person name="Clifton S.W."/>
            <person name="Comeron J.M."/>
            <person name="Costello J.C."/>
            <person name="Coyne J.A."/>
            <person name="Daub J."/>
            <person name="David R.G."/>
            <person name="Delcher A.L."/>
            <person name="Delehaunty K."/>
            <person name="Do C.B."/>
            <person name="Ebling H."/>
            <person name="Edwards K."/>
            <person name="Eickbush T."/>
            <person name="Evans J.D."/>
            <person name="Filipski A."/>
            <person name="Findeiss S."/>
            <person name="Freyhult E."/>
            <person name="Fulton L."/>
            <person name="Fulton R."/>
            <person name="Garcia A.C."/>
            <person name="Gardiner A."/>
            <person name="Garfield D.A."/>
            <person name="Garvin B.E."/>
            <person name="Gibson G."/>
            <person name="Gilbert D."/>
            <person name="Gnerre S."/>
            <person name="Godfrey J."/>
            <person name="Good R."/>
            <person name="Gotea V."/>
            <person name="Gravely B."/>
            <person name="Greenberg A.J."/>
            <person name="Griffiths-Jones S."/>
            <person name="Gross S."/>
            <person name="Guigo R."/>
            <person name="Gustafson E.A."/>
            <person name="Haerty W."/>
            <person name="Hahn M.W."/>
            <person name="Halligan D.L."/>
            <person name="Halpern A.L."/>
            <person name="Halter G.M."/>
            <person name="Han M.V."/>
            <person name="Heger A."/>
            <person name="Hillier L."/>
            <person name="Hinrichs A.S."/>
            <person name="Holmes I."/>
            <person name="Hoskins R.A."/>
            <person name="Hubisz M.J."/>
            <person name="Hultmark D."/>
            <person name="Huntley M.A."/>
            <person name="Jaffe D.B."/>
            <person name="Jagadeeshan S."/>
            <person name="Jeck W.R."/>
            <person name="Johnson J."/>
            <person name="Jones C.D."/>
            <person name="Jordan W.C."/>
            <person name="Karpen G.H."/>
            <person name="Kataoka E."/>
            <person name="Keightley P.D."/>
            <person name="Kheradpour P."/>
            <person name="Kirkness E.F."/>
            <person name="Koerich L.B."/>
            <person name="Kristiansen K."/>
            <person name="Kudrna D."/>
            <person name="Kulathinal R.J."/>
            <person name="Kumar S."/>
            <person name="Kwok R."/>
            <person name="Lander E."/>
            <person name="Langley C.H."/>
            <person name="Lapoint R."/>
            <person name="Lazzaro B.P."/>
            <person name="Lee S.J."/>
            <person name="Levesque L."/>
            <person name="Li R."/>
            <person name="Lin C.F."/>
            <person name="Lin M.F."/>
            <person name="Lindblad-Toh K."/>
            <person name="Llopart A."/>
            <person name="Long M."/>
            <person name="Low L."/>
            <person name="Lozovsky E."/>
            <person name="Lu J."/>
            <person name="Luo M."/>
            <person name="Machado C.A."/>
            <person name="Makalowski W."/>
            <person name="Marzo M."/>
            <person name="Matsuda M."/>
            <person name="Matzkin L."/>
            <person name="McAllister B."/>
            <person name="McBride C.S."/>
            <person name="McKernan B."/>
            <person name="McKernan K."/>
            <person name="Mendez-Lago M."/>
            <person name="Minx P."/>
            <person name="Mollenhauer M.U."/>
            <person name="Montooth K."/>
            <person name="Mount S.M."/>
            <person name="Mu X."/>
            <person name="Myers E."/>
            <person name="Negre B."/>
            <person name="Newfeld S."/>
            <person name="Nielsen R."/>
            <person name="Noor M.A."/>
            <person name="O'Grady P."/>
            <person name="Pachter L."/>
            <person name="Papaceit M."/>
            <person name="Parisi M.J."/>
            <person name="Parisi M."/>
            <person name="Parts L."/>
            <person name="Pedersen J.S."/>
            <person name="Pesole G."/>
            <person name="Phillippy A.M."/>
            <person name="Ponting C.P."/>
            <person name="Pop M."/>
            <person name="Porcelli D."/>
            <person name="Powell J.R."/>
            <person name="Prohaska S."/>
            <person name="Pruitt K."/>
            <person name="Puig M."/>
            <person name="Quesneville H."/>
            <person name="Ram K.R."/>
            <person name="Rand D."/>
            <person name="Rasmussen M.D."/>
            <person name="Reed L.K."/>
            <person name="Reenan R."/>
            <person name="Reily A."/>
            <person name="Remington K.A."/>
            <person name="Rieger T.T."/>
            <person name="Ritchie M.G."/>
            <person name="Robin C."/>
            <person name="Rogers Y.H."/>
            <person name="Rohde C."/>
            <person name="Rozas J."/>
            <person name="Rubenfield M.J."/>
            <person name="Ruiz A."/>
            <person name="Russo S."/>
            <person name="Salzberg S.L."/>
            <person name="Sanchez-Gracia A."/>
            <person name="Saranga D.J."/>
            <person name="Sato H."/>
            <person name="Schaeffer S.W."/>
            <person name="Schatz M.C."/>
            <person name="Schlenke T."/>
            <person name="Schwartz R."/>
            <person name="Segarra C."/>
            <person name="Singh R.S."/>
            <person name="Sirot L."/>
            <person name="Sirota M."/>
            <person name="Sisneros N.B."/>
            <person name="Smith C.D."/>
            <person name="Smith T.F."/>
            <person name="Spieth J."/>
            <person name="Stage D.E."/>
            <person name="Stark A."/>
            <person name="Stephan W."/>
            <person name="Strausberg R.L."/>
            <person name="Strempel S."/>
            <person name="Sturgill D."/>
            <person name="Sutton G."/>
            <person name="Sutton G.G."/>
            <person name="Tao W."/>
            <person name="Teichmann S."/>
            <person name="Tobari Y.N."/>
            <person name="Tomimura Y."/>
            <person name="Tsolas J.M."/>
            <person name="Valente V.L."/>
            <person name="Venter E."/>
            <person name="Venter J.C."/>
            <person name="Vicario S."/>
            <person name="Vieira F.G."/>
            <person name="Vilella A.J."/>
            <person name="Villasante A."/>
            <person name="Walenz B."/>
            <person name="Wang J."/>
            <person name="Wasserman M."/>
            <person name="Watts T."/>
            <person name="Wilson D."/>
            <person name="Wilson R.K."/>
            <person name="Wing R.A."/>
            <person name="Wolfner M.F."/>
            <person name="Wong A."/>
            <person name="Wong G.K."/>
            <person name="Wu C.I."/>
            <person name="Wu G."/>
            <person name="Yamamoto D."/>
            <person name="Yang H.P."/>
            <person name="Yang S.P."/>
            <person name="Yorke J.A."/>
            <person name="Yoshida K."/>
            <person name="Zdobnov E."/>
            <person name="Zhang P."/>
            <person name="Zhang Y."/>
            <person name="Zimin A.V."/>
            <person name="Baldwin J."/>
            <person name="Abdouelleil A."/>
            <person name="Abdulkadir J."/>
            <person name="Abebe A."/>
            <person name="Abera B."/>
            <person name="Abreu J."/>
            <person name="Acer S.C."/>
            <person name="Aftuck L."/>
            <person name="Alexander A."/>
            <person name="An P."/>
            <person name="Anderson E."/>
            <person name="Anderson S."/>
            <person name="Arachi H."/>
            <person name="Azer M."/>
            <person name="Bachantsang P."/>
            <person name="Barry A."/>
            <person name="Bayul T."/>
            <person name="Berlin A."/>
            <person name="Bessette D."/>
            <person name="Bloom T."/>
            <person name="Blye J."/>
            <person name="Boguslavskiy L."/>
            <person name="Bonnet C."/>
            <person name="Boukhgalter B."/>
            <person name="Bourzgui I."/>
            <person name="Brown A."/>
            <person name="Cahill P."/>
            <person name="Channer S."/>
            <person name="Cheshatsang Y."/>
            <person name="Chuda L."/>
            <person name="Citroen M."/>
            <person name="Collymore A."/>
            <person name="Cooke P."/>
            <person name="Costello M."/>
            <person name="D'Aco K."/>
            <person name="Daza R."/>
            <person name="De Haan G."/>
            <person name="DeGray S."/>
            <person name="DeMaso C."/>
            <person name="Dhargay N."/>
            <person name="Dooley K."/>
            <person name="Dooley E."/>
            <person name="Doricent M."/>
            <person name="Dorje P."/>
            <person name="Dorjee K."/>
            <person name="Dupes A."/>
            <person name="Elong R."/>
            <person name="Falk J."/>
            <person name="Farina A."/>
            <person name="Faro S."/>
            <person name="Ferguson D."/>
            <person name="Fisher S."/>
            <person name="Foley C.D."/>
            <person name="Franke A."/>
            <person name="Friedrich D."/>
            <person name="Gadbois L."/>
            <person name="Gearin G."/>
            <person name="Gearin C.R."/>
            <person name="Giannoukos G."/>
            <person name="Goode T."/>
            <person name="Graham J."/>
            <person name="Grandbois E."/>
            <person name="Grewal S."/>
            <person name="Gyaltsen K."/>
            <person name="Hafez N."/>
            <person name="Hagos B."/>
            <person name="Hall J."/>
            <person name="Henson C."/>
            <person name="Hollinger A."/>
            <person name="Honan T."/>
            <person name="Huard M.D."/>
            <person name="Hughes L."/>
            <person name="Hurhula B."/>
            <person name="Husby M.E."/>
            <person name="Kamat A."/>
            <person name="Kanga B."/>
            <person name="Kashin S."/>
            <person name="Khazanovich D."/>
            <person name="Kisner P."/>
            <person name="Lance K."/>
            <person name="Lara M."/>
            <person name="Lee W."/>
            <person name="Lennon N."/>
            <person name="Letendre F."/>
            <person name="LeVine R."/>
            <person name="Lipovsky A."/>
            <person name="Liu X."/>
            <person name="Liu J."/>
            <person name="Liu S."/>
            <person name="Lokyitsang T."/>
            <person name="Lokyitsang Y."/>
            <person name="Lubonja R."/>
            <person name="Lui A."/>
            <person name="MacDonald P."/>
            <person name="Magnisalis V."/>
            <person name="Maru K."/>
            <person name="Matthews C."/>
            <person name="McCusker W."/>
            <person name="McDonough S."/>
            <person name="Mehta T."/>
            <person name="Meldrim J."/>
            <person name="Meneus L."/>
            <person name="Mihai O."/>
            <person name="Mihalev A."/>
            <person name="Mihova T."/>
            <person name="Mittelman R."/>
            <person name="Mlenga V."/>
            <person name="Montmayeur A."/>
            <person name="Mulrain L."/>
            <person name="Navidi A."/>
            <person name="Naylor J."/>
            <person name="Negash T."/>
            <person name="Nguyen T."/>
            <person name="Nguyen N."/>
            <person name="Nicol R."/>
            <person name="Norbu C."/>
            <person name="Norbu N."/>
            <person name="Novod N."/>
            <person name="O'Neill B."/>
            <person name="Osman S."/>
            <person name="Markiewicz E."/>
            <person name="Oyono O.L."/>
            <person name="Patti C."/>
            <person name="Phunkhang P."/>
            <person name="Pierre F."/>
            <person name="Priest M."/>
            <person name="Raghuraman S."/>
            <person name="Rege F."/>
            <person name="Reyes R."/>
            <person name="Rise C."/>
            <person name="Rogov P."/>
            <person name="Ross K."/>
            <person name="Ryan E."/>
            <person name="Settipalli S."/>
            <person name="Shea T."/>
            <person name="Sherpa N."/>
            <person name="Shi L."/>
            <person name="Shih D."/>
            <person name="Sparrow T."/>
            <person name="Spaulding J."/>
            <person name="Stalker J."/>
            <person name="Stange-Thomann N."/>
            <person name="Stavropoulos S."/>
            <person name="Stone C."/>
            <person name="Strader C."/>
            <person name="Tesfaye S."/>
            <person name="Thomson T."/>
            <person name="Thoulutsang Y."/>
            <person name="Thoulutsang D."/>
            <person name="Topham K."/>
            <person name="Topping I."/>
            <person name="Tsamla T."/>
            <person name="Vassiliev H."/>
            <person name="Vo A."/>
            <person name="Wangchuk T."/>
            <person name="Wangdi T."/>
            <person name="Weiand M."/>
            <person name="Wilkinson J."/>
            <person name="Wilson A."/>
            <person name="Yadav S."/>
            <person name="Young G."/>
            <person name="Yu Q."/>
            <person name="Zembek L."/>
            <person name="Zhong D."/>
            <person name="Zimmer A."/>
            <person name="Zwirko Z."/>
            <person name="Jaffe D.B."/>
            <person name="Alvarez P."/>
            <person name="Brockman W."/>
            <person name="Butler J."/>
            <person name="Chin C."/>
            <person name="Gnerre S."/>
            <person name="Grabherr M."/>
            <person name="Kleber M."/>
            <person name="Mauceli E."/>
            <person name="MacCallum I."/>
        </authorList>
    </citation>
    <scope>NUCLEOTIDE SEQUENCE [LARGE SCALE GENOMIC DNA]</scope>
    <source>
        <strain evidence="2 3">TSC#14021-0224.01</strain>
    </source>
</reference>
<dbReference type="AlphaFoldDB" id="B3N494"/>
<proteinExistence type="predicted"/>
<evidence type="ECO:0000256" key="1">
    <source>
        <dbReference type="SAM" id="MobiDB-lite"/>
    </source>
</evidence>
<protein>
    <submittedName>
        <fullName evidence="2">Uncharacterized protein</fullName>
    </submittedName>
</protein>
<dbReference type="Proteomes" id="UP000008711">
    <property type="component" value="Unassembled WGS sequence"/>
</dbReference>
<feature type="compositionally biased region" description="Polar residues" evidence="1">
    <location>
        <begin position="272"/>
        <end position="291"/>
    </location>
</feature>
<dbReference type="HOGENOM" id="CLU_509299_0_0_1"/>
<evidence type="ECO:0000313" key="2">
    <source>
        <dbReference type="EMBL" id="EDV57764.2"/>
    </source>
</evidence>
<feature type="region of interest" description="Disordered" evidence="1">
    <location>
        <begin position="81"/>
        <end position="127"/>
    </location>
</feature>
<feature type="region of interest" description="Disordered" evidence="1">
    <location>
        <begin position="212"/>
        <end position="291"/>
    </location>
</feature>
<accession>B3N494</accession>
<sequence>MENSFRYCSQNSNQPLNEDFYLEDQILRNSQRNYTFSRDPDTNRTYQRYMATLVRVQNALHPRYPHSSTLNIQATHSRISGGGFCKKSNKSGKEKQNKKKQCPDQQNKTAKPACEAAKPSKQTDCSTDDESFCQCNKSAADKSPKKHCNSMPEPNKSPCCSGHENQRKSCVSFEEPMAKDIPTVDPHYRHSSCSEPDESCLSAVNVCCGQEPHGDIPKPRPDEPPKEMSRNHAGSRICMRPMIVVPTGGGTKQFKKHQSKNTKAVSQDHSKSHSAAQQNQAKRQLPENDSSTSCCQSTVEIEETCPISSCTSHIQDDFCCFYLPEEPHCSTNPPPCSNCPAICDLSKQLEEMNRRLEGLQSQELCDIRSQVNSLHANVQSLANECIQKKECAKKLVEKNSSTCQFCQGQCLNILNSFHCQLMDCIRDRCLTDLVITLFLRADNVYHVNVRDLSSGCSLGCFLVTDAGIEEAMELGVFQEILTFSVIDVRNTIKSKNGPLGISFEYHHASRQSGGCDSPLRGTCMAGKEYISRVLGLPLEQLEYVYSIPQSYSKKIPSSHLGLVGQGNTDADTDVDADADVGADVNVNAFATTARRVNK</sequence>
<name>B3N494_DROER</name>
<organism evidence="2 3">
    <name type="scientific">Drosophila erecta</name>
    <name type="common">Fruit fly</name>
    <dbReference type="NCBI Taxonomy" id="7220"/>
    <lineage>
        <taxon>Eukaryota</taxon>
        <taxon>Metazoa</taxon>
        <taxon>Ecdysozoa</taxon>
        <taxon>Arthropoda</taxon>
        <taxon>Hexapoda</taxon>
        <taxon>Insecta</taxon>
        <taxon>Pterygota</taxon>
        <taxon>Neoptera</taxon>
        <taxon>Endopterygota</taxon>
        <taxon>Diptera</taxon>
        <taxon>Brachycera</taxon>
        <taxon>Muscomorpha</taxon>
        <taxon>Ephydroidea</taxon>
        <taxon>Drosophilidae</taxon>
        <taxon>Drosophila</taxon>
        <taxon>Sophophora</taxon>
    </lineage>
</organism>
<gene>
    <name evidence="2" type="primary">Dere\GG24356</name>
    <name evidence="2" type="synonym">dere_GLEANR_9091</name>
    <name evidence="2" type="synonym">GG24356</name>
    <name evidence="2" type="ORF">Dere_GG24356</name>
</gene>
<dbReference type="EMBL" id="CH954177">
    <property type="protein sequence ID" value="EDV57764.2"/>
    <property type="molecule type" value="Genomic_DNA"/>
</dbReference>
<reference evidence="2 3" key="2">
    <citation type="journal article" date="2008" name="Bioinformatics">
        <title>Assembly reconciliation.</title>
        <authorList>
            <person name="Zimin A.V."/>
            <person name="Smith D.R."/>
            <person name="Sutton G."/>
            <person name="Yorke J.A."/>
        </authorList>
    </citation>
    <scope>NUCLEOTIDE SEQUENCE [LARGE SCALE GENOMIC DNA]</scope>
    <source>
        <strain evidence="2 3">TSC#14021-0224.01</strain>
    </source>
</reference>
<dbReference type="eggNOG" id="ENOG502TBDB">
    <property type="taxonomic scope" value="Eukaryota"/>
</dbReference>